<keyword evidence="2" id="KW-0378">Hydrolase</keyword>
<sequence>MPIRALSLPKVIGHRGAAEAAPENTLAGFREAKRQGATWVEFDAKLSADNRAFLLHDDNIDRTSNAAGPARALSYDEIRLLDAGSWKNARFAGEKMPLLAEALSLFAQEDIQFNLELKPCPGRARETAKLILEELAHLWPAGKPKPLISSFVLECLEIARDTAPELPRGLLLEDHAANWLDLAQNLKADTVNIWDQTATAEWVAEIKAEGYGLLVYTVNDAARAKQLIGWGVDGVFTDAPARILAAVGQ</sequence>
<dbReference type="Proteomes" id="UP001271769">
    <property type="component" value="Unassembled WGS sequence"/>
</dbReference>
<dbReference type="PANTHER" id="PTHR46211">
    <property type="entry name" value="GLYCEROPHOSPHORYL DIESTER PHOSPHODIESTERASE"/>
    <property type="match status" value="1"/>
</dbReference>
<reference evidence="2 3" key="1">
    <citation type="journal article" date="2013" name="Antonie Van Leeuwenhoek">
        <title>Dongia rigui sp. nov., isolated from freshwater of a large wetland in Korea.</title>
        <authorList>
            <person name="Baik K.S."/>
            <person name="Hwang Y.M."/>
            <person name="Choi J.S."/>
            <person name="Kwon J."/>
            <person name="Seong C.N."/>
        </authorList>
    </citation>
    <scope>NUCLEOTIDE SEQUENCE [LARGE SCALE GENOMIC DNA]</scope>
    <source>
        <strain evidence="2 3">04SU4-P</strain>
    </source>
</reference>
<name>A0ABU5DVU4_9PROT</name>
<dbReference type="EMBL" id="JAXCLX010000001">
    <property type="protein sequence ID" value="MDY0871436.1"/>
    <property type="molecule type" value="Genomic_DNA"/>
</dbReference>
<dbReference type="InterPro" id="IPR030395">
    <property type="entry name" value="GP_PDE_dom"/>
</dbReference>
<evidence type="ECO:0000313" key="3">
    <source>
        <dbReference type="Proteomes" id="UP001271769"/>
    </source>
</evidence>
<feature type="domain" description="GP-PDE" evidence="1">
    <location>
        <begin position="9"/>
        <end position="247"/>
    </location>
</feature>
<gene>
    <name evidence="2" type="primary">ugpQ</name>
    <name evidence="2" type="ORF">SMD31_05865</name>
</gene>
<accession>A0ABU5DVU4</accession>
<dbReference type="NCBIfam" id="NF006989">
    <property type="entry name" value="PRK09454.1"/>
    <property type="match status" value="1"/>
</dbReference>
<dbReference type="InterPro" id="IPR017946">
    <property type="entry name" value="PLC-like_Pdiesterase_TIM-brl"/>
</dbReference>
<dbReference type="Gene3D" id="3.20.20.190">
    <property type="entry name" value="Phosphatidylinositol (PI) phosphodiesterase"/>
    <property type="match status" value="1"/>
</dbReference>
<dbReference type="PANTHER" id="PTHR46211:SF1">
    <property type="entry name" value="GLYCEROPHOSPHODIESTER PHOSPHODIESTERASE, CYTOPLASMIC"/>
    <property type="match status" value="1"/>
</dbReference>
<dbReference type="EC" id="3.1.4.46" evidence="2"/>
<protein>
    <submittedName>
        <fullName evidence="2">Glycerophosphodiester phosphodiesterase</fullName>
        <ecNumber evidence="2">3.1.4.46</ecNumber>
    </submittedName>
</protein>
<keyword evidence="3" id="KW-1185">Reference proteome</keyword>
<dbReference type="Pfam" id="PF03009">
    <property type="entry name" value="GDPD"/>
    <property type="match status" value="1"/>
</dbReference>
<dbReference type="RefSeq" id="WP_320499866.1">
    <property type="nucleotide sequence ID" value="NZ_JAXCLX010000001.1"/>
</dbReference>
<dbReference type="GO" id="GO:0008889">
    <property type="term" value="F:glycerophosphodiester phosphodiesterase activity"/>
    <property type="evidence" value="ECO:0007669"/>
    <property type="project" value="UniProtKB-EC"/>
</dbReference>
<evidence type="ECO:0000313" key="2">
    <source>
        <dbReference type="EMBL" id="MDY0871436.1"/>
    </source>
</evidence>
<dbReference type="PROSITE" id="PS51704">
    <property type="entry name" value="GP_PDE"/>
    <property type="match status" value="1"/>
</dbReference>
<comment type="caution">
    <text evidence="2">The sequence shown here is derived from an EMBL/GenBank/DDBJ whole genome shotgun (WGS) entry which is preliminary data.</text>
</comment>
<evidence type="ECO:0000259" key="1">
    <source>
        <dbReference type="PROSITE" id="PS51704"/>
    </source>
</evidence>
<organism evidence="2 3">
    <name type="scientific">Dongia rigui</name>
    <dbReference type="NCBI Taxonomy" id="940149"/>
    <lineage>
        <taxon>Bacteria</taxon>
        <taxon>Pseudomonadati</taxon>
        <taxon>Pseudomonadota</taxon>
        <taxon>Alphaproteobacteria</taxon>
        <taxon>Rhodospirillales</taxon>
        <taxon>Dongiaceae</taxon>
        <taxon>Dongia</taxon>
    </lineage>
</organism>
<proteinExistence type="predicted"/>
<dbReference type="SUPFAM" id="SSF51695">
    <property type="entry name" value="PLC-like phosphodiesterases"/>
    <property type="match status" value="1"/>
</dbReference>